<dbReference type="PANTHER" id="PTHR35273">
    <property type="entry name" value="ALPHA-1,4 POLYGALACTOSAMINIDASE, PUTATIVE (AFU_ORTHOLOGUE AFUA_3G07890)-RELATED"/>
    <property type="match status" value="1"/>
</dbReference>
<dbReference type="GO" id="GO:0004557">
    <property type="term" value="F:alpha-galactosidase activity"/>
    <property type="evidence" value="ECO:0007669"/>
    <property type="project" value="UniProtKB-EC"/>
</dbReference>
<reference evidence="6" key="1">
    <citation type="submission" date="2021-03" db="EMBL/GenBank/DDBJ databases">
        <authorList>
            <person name="Tagirdzhanova G."/>
        </authorList>
    </citation>
    <scope>NUCLEOTIDE SEQUENCE</scope>
</reference>
<dbReference type="EC" id="3.2.1.22" evidence="2"/>
<evidence type="ECO:0000256" key="1">
    <source>
        <dbReference type="ARBA" id="ARBA00001255"/>
    </source>
</evidence>
<evidence type="ECO:0000256" key="4">
    <source>
        <dbReference type="SAM" id="Phobius"/>
    </source>
</evidence>
<name>A0A8H3FW22_9LECA</name>
<feature type="region of interest" description="Disordered" evidence="3">
    <location>
        <begin position="1"/>
        <end position="20"/>
    </location>
</feature>
<dbReference type="EMBL" id="CAJPDQ010000029">
    <property type="protein sequence ID" value="CAF9928431.1"/>
    <property type="molecule type" value="Genomic_DNA"/>
</dbReference>
<keyword evidence="4" id="KW-1133">Transmembrane helix</keyword>
<dbReference type="SUPFAM" id="SSF51445">
    <property type="entry name" value="(Trans)glycosidases"/>
    <property type="match status" value="1"/>
</dbReference>
<organism evidence="6 7">
    <name type="scientific">Gomphillus americanus</name>
    <dbReference type="NCBI Taxonomy" id="1940652"/>
    <lineage>
        <taxon>Eukaryota</taxon>
        <taxon>Fungi</taxon>
        <taxon>Dikarya</taxon>
        <taxon>Ascomycota</taxon>
        <taxon>Pezizomycotina</taxon>
        <taxon>Lecanoromycetes</taxon>
        <taxon>OSLEUM clade</taxon>
        <taxon>Ostropomycetidae</taxon>
        <taxon>Ostropales</taxon>
        <taxon>Graphidaceae</taxon>
        <taxon>Gomphilloideae</taxon>
        <taxon>Gomphillus</taxon>
    </lineage>
</organism>
<dbReference type="PANTHER" id="PTHR35273:SF2">
    <property type="entry name" value="ALPHA-GALACTOSIDASE"/>
    <property type="match status" value="1"/>
</dbReference>
<dbReference type="Proteomes" id="UP000664169">
    <property type="component" value="Unassembled WGS sequence"/>
</dbReference>
<feature type="domain" description="Glycoside-hydrolase family GH114 TIM-barrel" evidence="5">
    <location>
        <begin position="90"/>
        <end position="326"/>
    </location>
</feature>
<dbReference type="OrthoDB" id="2108802at2759"/>
<keyword evidence="4" id="KW-0472">Membrane</keyword>
<accession>A0A8H3FW22</accession>
<comment type="caution">
    <text evidence="6">The sequence shown here is derived from an EMBL/GenBank/DDBJ whole genome shotgun (WGS) entry which is preliminary data.</text>
</comment>
<proteinExistence type="predicted"/>
<evidence type="ECO:0000259" key="5">
    <source>
        <dbReference type="Pfam" id="PF03537"/>
    </source>
</evidence>
<evidence type="ECO:0000313" key="7">
    <source>
        <dbReference type="Proteomes" id="UP000664169"/>
    </source>
</evidence>
<dbReference type="InterPro" id="IPR013785">
    <property type="entry name" value="Aldolase_TIM"/>
</dbReference>
<evidence type="ECO:0000256" key="2">
    <source>
        <dbReference type="ARBA" id="ARBA00012755"/>
    </source>
</evidence>
<evidence type="ECO:0000313" key="6">
    <source>
        <dbReference type="EMBL" id="CAF9928431.1"/>
    </source>
</evidence>
<dbReference type="Gene3D" id="3.20.20.70">
    <property type="entry name" value="Aldolase class I"/>
    <property type="match status" value="1"/>
</dbReference>
<protein>
    <recommendedName>
        <fullName evidence="2">alpha-galactosidase</fullName>
        <ecNumber evidence="2">3.2.1.22</ecNumber>
    </recommendedName>
</protein>
<dbReference type="Pfam" id="PF03537">
    <property type="entry name" value="Glyco_hydro_114"/>
    <property type="match status" value="1"/>
</dbReference>
<sequence>MSKTSTVSNESEKTFQGIRPASKSRTHRKLFIIVGGIVSILVVGLSLGLGLGLGLHKSTNSNAVTASPTTSSAATTYAPRSAWQPAVNTSFNYQLSVLPASDNPYGIAVWFIDLFASTADLITGLQNNGAKVVCYFSAGSSEDWRPDFRKFTASDLGANLTGWQGERWLNARSSTVRAVMSARMDQAVSKKCDGVDPDNMDAYDNDGGGLNLTGSDAADYARWLASEASSRNLAIGLKNAAVIIPKVIDVMQWSVNEQCVNLTECDTFSAFIKAGKPVFNVEYPKGEEIDNDDPIPVGQLNEICDQQKNDHQGFSTILKNMNLDTWIEFCNGTSAVLT</sequence>
<feature type="transmembrane region" description="Helical" evidence="4">
    <location>
        <begin position="30"/>
        <end position="55"/>
    </location>
</feature>
<dbReference type="InterPro" id="IPR017853">
    <property type="entry name" value="GH"/>
</dbReference>
<dbReference type="AlphaFoldDB" id="A0A8H3FW22"/>
<evidence type="ECO:0000256" key="3">
    <source>
        <dbReference type="SAM" id="MobiDB-lite"/>
    </source>
</evidence>
<comment type="catalytic activity">
    <reaction evidence="1">
        <text>Hydrolysis of terminal, non-reducing alpha-D-galactose residues in alpha-D-galactosides, including galactose oligosaccharides, galactomannans and galactolipids.</text>
        <dbReference type="EC" id="3.2.1.22"/>
    </reaction>
</comment>
<keyword evidence="7" id="KW-1185">Reference proteome</keyword>
<keyword evidence="4" id="KW-0812">Transmembrane</keyword>
<dbReference type="InterPro" id="IPR004352">
    <property type="entry name" value="GH114_TIM-barrel"/>
</dbReference>
<gene>
    <name evidence="6" type="ORF">GOMPHAMPRED_004682</name>
</gene>